<comment type="caution">
    <text evidence="1">The sequence shown here is derived from an EMBL/GenBank/DDBJ whole genome shotgun (WGS) entry which is preliminary data.</text>
</comment>
<evidence type="ECO:0000313" key="2">
    <source>
        <dbReference type="Proteomes" id="UP000478064"/>
    </source>
</evidence>
<reference evidence="1 2" key="1">
    <citation type="submission" date="2019-10" db="EMBL/GenBank/DDBJ databases">
        <title>Evaluation of single-gene subtyping targets for Pseudomonas.</title>
        <authorList>
            <person name="Reichler S.J."/>
            <person name="Orsi R.H."/>
            <person name="Wiedmann M."/>
            <person name="Martin N.H."/>
            <person name="Murphy S.I."/>
        </authorList>
    </citation>
    <scope>NUCLEOTIDE SEQUENCE [LARGE SCALE GENOMIC DNA]</scope>
    <source>
        <strain evidence="1 2">FSL R10-1637</strain>
    </source>
</reference>
<dbReference type="Proteomes" id="UP000478064">
    <property type="component" value="Unassembled WGS sequence"/>
</dbReference>
<sequence>MSELQERVQFETRCSPAFKQKLVELAYLSGYMKKVKIEDPKDPELLIDVGSLSPDLRYALLKSKPGVSEMLMSINRWGTLKLRATDRSELRDVLRKFKAINSNISQIIDLTEGQAFDYKDKHYDLSKLASEFFMVKTAVGECVDKILKKGVEVEVTSGAVFDAKYAVQSDYDLPKTLTETLTLKTNIETRDRLKEGKKIKINLKKMVEDATIYRTSAPVNDPLIIRALEIYRSLNENILAAHALIKKTGMNIQFQQRLWSDLSKRKSELTILLKDMTTQLQEKAKHD</sequence>
<proteinExistence type="predicted"/>
<organism evidence="1 2">
    <name type="scientific">Pseudomonas helleri</name>
    <dbReference type="NCBI Taxonomy" id="1608996"/>
    <lineage>
        <taxon>Bacteria</taxon>
        <taxon>Pseudomonadati</taxon>
        <taxon>Pseudomonadota</taxon>
        <taxon>Gammaproteobacteria</taxon>
        <taxon>Pseudomonadales</taxon>
        <taxon>Pseudomonadaceae</taxon>
        <taxon>Pseudomonas</taxon>
    </lineage>
</organism>
<dbReference type="AlphaFoldDB" id="A0A6L5HWH7"/>
<gene>
    <name evidence="1" type="ORF">GHO27_18920</name>
</gene>
<dbReference type="EMBL" id="WIVU01000044">
    <property type="protein sequence ID" value="MQU07754.1"/>
    <property type="molecule type" value="Genomic_DNA"/>
</dbReference>
<accession>A0A6L5HWH7</accession>
<evidence type="ECO:0000313" key="1">
    <source>
        <dbReference type="EMBL" id="MQU07754.1"/>
    </source>
</evidence>
<dbReference type="RefSeq" id="WP_153374545.1">
    <property type="nucleotide sequence ID" value="NZ_WIVU01000044.1"/>
</dbReference>
<name>A0A6L5HWH7_9PSED</name>
<protein>
    <submittedName>
        <fullName evidence="1">Uncharacterized protein</fullName>
    </submittedName>
</protein>